<evidence type="ECO:0000256" key="3">
    <source>
        <dbReference type="ARBA" id="ARBA00022723"/>
    </source>
</evidence>
<protein>
    <submittedName>
        <fullName evidence="8">PIN domain-containing protein</fullName>
    </submittedName>
</protein>
<dbReference type="InterPro" id="IPR029060">
    <property type="entry name" value="PIN-like_dom_sf"/>
</dbReference>
<dbReference type="PANTHER" id="PTHR33653">
    <property type="entry name" value="RIBONUCLEASE VAPC2"/>
    <property type="match status" value="1"/>
</dbReference>
<dbReference type="PANTHER" id="PTHR33653:SF1">
    <property type="entry name" value="RIBONUCLEASE VAPC2"/>
    <property type="match status" value="1"/>
</dbReference>
<dbReference type="SUPFAM" id="SSF88723">
    <property type="entry name" value="PIN domain-like"/>
    <property type="match status" value="1"/>
</dbReference>
<dbReference type="InterPro" id="IPR002716">
    <property type="entry name" value="PIN_dom"/>
</dbReference>
<feature type="domain" description="PIN" evidence="7">
    <location>
        <begin position="1"/>
        <end position="125"/>
    </location>
</feature>
<keyword evidence="5" id="KW-0460">Magnesium</keyword>
<evidence type="ECO:0000256" key="6">
    <source>
        <dbReference type="ARBA" id="ARBA00038093"/>
    </source>
</evidence>
<keyword evidence="3" id="KW-0479">Metal-binding</keyword>
<reference evidence="8 9" key="1">
    <citation type="submission" date="2022-06" db="EMBL/GenBank/DDBJ databases">
        <title>Haloarcula sp. a new haloarchaeum isolate from saline soil.</title>
        <authorList>
            <person name="Strakova D."/>
            <person name="Galisteo C."/>
            <person name="Sanchez-Porro C."/>
            <person name="Ventosa A."/>
        </authorList>
    </citation>
    <scope>NUCLEOTIDE SEQUENCE [LARGE SCALE GENOMIC DNA]</scope>
    <source>
        <strain evidence="8 9">S1CR25-12</strain>
    </source>
</reference>
<dbReference type="Gene3D" id="3.40.50.1010">
    <property type="entry name" value="5'-nuclease"/>
    <property type="match status" value="1"/>
</dbReference>
<evidence type="ECO:0000313" key="9">
    <source>
        <dbReference type="Proteomes" id="UP001259659"/>
    </source>
</evidence>
<dbReference type="Pfam" id="PF01850">
    <property type="entry name" value="PIN"/>
    <property type="match status" value="1"/>
</dbReference>
<evidence type="ECO:0000256" key="2">
    <source>
        <dbReference type="ARBA" id="ARBA00022722"/>
    </source>
</evidence>
<proteinExistence type="inferred from homology"/>
<evidence type="ECO:0000256" key="4">
    <source>
        <dbReference type="ARBA" id="ARBA00022801"/>
    </source>
</evidence>
<keyword evidence="2" id="KW-0540">Nuclease</keyword>
<organism evidence="8 9">
    <name type="scientific">Haloarcula saliterrae</name>
    <dbReference type="NCBI Taxonomy" id="2950534"/>
    <lineage>
        <taxon>Archaea</taxon>
        <taxon>Methanobacteriati</taxon>
        <taxon>Methanobacteriota</taxon>
        <taxon>Stenosarchaea group</taxon>
        <taxon>Halobacteria</taxon>
        <taxon>Halobacteriales</taxon>
        <taxon>Haloarculaceae</taxon>
        <taxon>Haloarcula</taxon>
    </lineage>
</organism>
<dbReference type="InterPro" id="IPR050556">
    <property type="entry name" value="Type_II_TA_system_RNase"/>
</dbReference>
<evidence type="ECO:0000256" key="1">
    <source>
        <dbReference type="ARBA" id="ARBA00001946"/>
    </source>
</evidence>
<evidence type="ECO:0000259" key="7">
    <source>
        <dbReference type="Pfam" id="PF01850"/>
    </source>
</evidence>
<name>A0ABU2F8M6_9EURY</name>
<evidence type="ECO:0000256" key="5">
    <source>
        <dbReference type="ARBA" id="ARBA00022842"/>
    </source>
</evidence>
<comment type="similarity">
    <text evidence="6">Belongs to the PINc/VapC protein family.</text>
</comment>
<keyword evidence="4" id="KW-0378">Hydrolase</keyword>
<gene>
    <name evidence="8" type="ORF">NDI56_02480</name>
</gene>
<dbReference type="EMBL" id="JAMQON010000001">
    <property type="protein sequence ID" value="MDS0258273.1"/>
    <property type="molecule type" value="Genomic_DNA"/>
</dbReference>
<sequence>MILDTSFLLDLKDGDEAAFDRAVALYDRGVVQRVAMPSVWELHYGAAYTDSADERRRVRNLLLMYPHADIDQETARRGAELLARADSGAGGANGVDTEDGLIGAVADRLGERVLTDNVDDFDRLGVEYETY</sequence>
<evidence type="ECO:0000313" key="8">
    <source>
        <dbReference type="EMBL" id="MDS0258273.1"/>
    </source>
</evidence>
<dbReference type="Proteomes" id="UP001259659">
    <property type="component" value="Unassembled WGS sequence"/>
</dbReference>
<comment type="caution">
    <text evidence="8">The sequence shown here is derived from an EMBL/GenBank/DDBJ whole genome shotgun (WGS) entry which is preliminary data.</text>
</comment>
<keyword evidence="9" id="KW-1185">Reference proteome</keyword>
<accession>A0ABU2F8M6</accession>
<dbReference type="RefSeq" id="WP_310917833.1">
    <property type="nucleotide sequence ID" value="NZ_JAMQON010000001.1"/>
</dbReference>
<comment type="cofactor">
    <cofactor evidence="1">
        <name>Mg(2+)</name>
        <dbReference type="ChEBI" id="CHEBI:18420"/>
    </cofactor>
</comment>